<dbReference type="EMBL" id="AZHX01001854">
    <property type="protein sequence ID" value="ETW99306.1"/>
    <property type="molecule type" value="Genomic_DNA"/>
</dbReference>
<dbReference type="Proteomes" id="UP000019140">
    <property type="component" value="Unassembled WGS sequence"/>
</dbReference>
<dbReference type="HOGENOM" id="CLU_482898_0_0_7"/>
<evidence type="ECO:0000256" key="2">
    <source>
        <dbReference type="ARBA" id="ARBA00023276"/>
    </source>
</evidence>
<organism evidence="4 5">
    <name type="scientific">Candidatus Entotheonella gemina</name>
    <dbReference type="NCBI Taxonomy" id="1429439"/>
    <lineage>
        <taxon>Bacteria</taxon>
        <taxon>Pseudomonadati</taxon>
        <taxon>Nitrospinota/Tectimicrobiota group</taxon>
        <taxon>Candidatus Tectimicrobiota</taxon>
        <taxon>Candidatus Entotheonellia</taxon>
        <taxon>Candidatus Entotheonellales</taxon>
        <taxon>Candidatus Entotheonellaceae</taxon>
        <taxon>Candidatus Entotheonella</taxon>
    </lineage>
</organism>
<evidence type="ECO:0000256" key="1">
    <source>
        <dbReference type="ARBA" id="ARBA00022531"/>
    </source>
</evidence>
<evidence type="ECO:0000313" key="4">
    <source>
        <dbReference type="EMBL" id="ETW99306.1"/>
    </source>
</evidence>
<keyword evidence="2" id="KW-0604">Photosystem II</keyword>
<gene>
    <name evidence="4" type="ORF">ETSY2_41185</name>
</gene>
<reference evidence="4 5" key="1">
    <citation type="journal article" date="2014" name="Nature">
        <title>An environmental bacterial taxon with a large and distinct metabolic repertoire.</title>
        <authorList>
            <person name="Wilson M.C."/>
            <person name="Mori T."/>
            <person name="Ruckert C."/>
            <person name="Uria A.R."/>
            <person name="Helf M.J."/>
            <person name="Takada K."/>
            <person name="Gernert C."/>
            <person name="Steffens U.A."/>
            <person name="Heycke N."/>
            <person name="Schmitt S."/>
            <person name="Rinke C."/>
            <person name="Helfrich E.J."/>
            <person name="Brachmann A.O."/>
            <person name="Gurgui C."/>
            <person name="Wakimoto T."/>
            <person name="Kracht M."/>
            <person name="Crusemann M."/>
            <person name="Hentschel U."/>
            <person name="Abe I."/>
            <person name="Matsunaga S."/>
            <person name="Kalinowski J."/>
            <person name="Takeyama H."/>
            <person name="Piel J."/>
        </authorList>
    </citation>
    <scope>NUCLEOTIDE SEQUENCE [LARGE SCALE GENOMIC DNA]</scope>
    <source>
        <strain evidence="5">TSY2</strain>
    </source>
</reference>
<keyword evidence="5" id="KW-1185">Reference proteome</keyword>
<dbReference type="InterPro" id="IPR015943">
    <property type="entry name" value="WD40/YVTN_repeat-like_dom_sf"/>
</dbReference>
<dbReference type="Gene3D" id="2.130.10.10">
    <property type="entry name" value="YVTN repeat-like/Quinoprotein amine dehydrogenase"/>
    <property type="match status" value="1"/>
</dbReference>
<proteinExistence type="predicted"/>
<evidence type="ECO:0000259" key="3">
    <source>
        <dbReference type="Pfam" id="PF14870"/>
    </source>
</evidence>
<dbReference type="PANTHER" id="PTHR47199">
    <property type="entry name" value="PHOTOSYSTEM II STABILITY/ASSEMBLY FACTOR HCF136, CHLOROPLASTIC"/>
    <property type="match status" value="1"/>
</dbReference>
<keyword evidence="1" id="KW-0602">Photosynthesis</keyword>
<dbReference type="InterPro" id="IPR028203">
    <property type="entry name" value="PSII_CF48-like_dom"/>
</dbReference>
<sequence>MSGNGGNGQQSSSASVVLDRRQAFTINRSLGASLKSPLVKSTWQPTNAPEASSRTDDIWFEDVNTGWLVNSSGFVCHTTDGGDSWTPQYFVPPSLAASPYLRTIEFAPGGHTGWFGALVSGNTAYLDILLHKTTDGGKTWAPVTNLPSNTPPGICGISVVDENTVFGAGTNDPNVNQNGSHRSTTGTGVIYTYDGGDDWGYIDMSEYADNLIDIHFFDGGYGYVVGGKNDPNAPSYLPGYDDYPQYTQLKPVVLRTTDGGRSWTNVIAHLDDELPTGGWGWKIFPLSLTDIHSDLFISIEKFTEAWILKGLYNSGAHDRDWTLHRVNDSRLYSGSLVSNGDLEGIGFIDRNTGWVGGWGNVDFYGHFNSFTTDGGENWSAQDNVPGAALSDVRVNVNRYRFFNQPGGTLIGYCSGKSVYKLIHHAGDPLTEEIQGGSLAEAKNGAKGGAVALATHELKSRDKGGATASLSTPQLDLKCTPVGEEGEVEISYRVPEGTQSTYVGVWSHFGWHVRTLVEESEPEPGVHTCVWDGKDAEGKQLHGDTHVRLACDQAGESESVRFAYV</sequence>
<comment type="caution">
    <text evidence="4">The sequence shown here is derived from an EMBL/GenBank/DDBJ whole genome shotgun (WGS) entry which is preliminary data.</text>
</comment>
<dbReference type="PANTHER" id="PTHR47199:SF2">
    <property type="entry name" value="PHOTOSYSTEM II STABILITY_ASSEMBLY FACTOR HCF136, CHLOROPLASTIC"/>
    <property type="match status" value="1"/>
</dbReference>
<dbReference type="AlphaFoldDB" id="W4LPI3"/>
<feature type="domain" description="Photosynthesis system II assembly factor Ycf48/Hcf136-like" evidence="3">
    <location>
        <begin position="40"/>
        <end position="144"/>
    </location>
</feature>
<dbReference type="PATRIC" id="fig|1429439.4.peg.6925"/>
<dbReference type="Gene3D" id="2.60.40.4070">
    <property type="match status" value="1"/>
</dbReference>
<protein>
    <recommendedName>
        <fullName evidence="3">Photosynthesis system II assembly factor Ycf48/Hcf136-like domain-containing protein</fullName>
    </recommendedName>
</protein>
<dbReference type="SUPFAM" id="SSF110296">
    <property type="entry name" value="Oligoxyloglucan reducing end-specific cellobiohydrolase"/>
    <property type="match status" value="1"/>
</dbReference>
<accession>W4LPI3</accession>
<dbReference type="GO" id="GO:0015979">
    <property type="term" value="P:photosynthesis"/>
    <property type="evidence" value="ECO:0007669"/>
    <property type="project" value="UniProtKB-KW"/>
</dbReference>
<name>W4LPI3_9BACT</name>
<dbReference type="Pfam" id="PF14870">
    <property type="entry name" value="PSII_BNR"/>
    <property type="match status" value="1"/>
</dbReference>
<evidence type="ECO:0000313" key="5">
    <source>
        <dbReference type="Proteomes" id="UP000019140"/>
    </source>
</evidence>
<dbReference type="GO" id="GO:0009523">
    <property type="term" value="C:photosystem II"/>
    <property type="evidence" value="ECO:0007669"/>
    <property type="project" value="UniProtKB-KW"/>
</dbReference>